<evidence type="ECO:0000256" key="2">
    <source>
        <dbReference type="ARBA" id="ARBA00022840"/>
    </source>
</evidence>
<dbReference type="EMBL" id="CAMKVN010005432">
    <property type="protein sequence ID" value="CAI2188842.1"/>
    <property type="molecule type" value="Genomic_DNA"/>
</dbReference>
<dbReference type="PANTHER" id="PTHR18937:SF172">
    <property type="entry name" value="STRUCTURAL MAINTENANCE OF CHROMOSOMES PROTEIN"/>
    <property type="match status" value="1"/>
</dbReference>
<dbReference type="InterPro" id="IPR004839">
    <property type="entry name" value="Aminotransferase_I/II_large"/>
</dbReference>
<evidence type="ECO:0000256" key="4">
    <source>
        <dbReference type="SAM" id="Coils"/>
    </source>
</evidence>
<dbReference type="InterPro" id="IPR010935">
    <property type="entry name" value="SMC_hinge"/>
</dbReference>
<protein>
    <submittedName>
        <fullName evidence="6">3933_t:CDS:1</fullName>
    </submittedName>
</protein>
<dbReference type="Gene3D" id="1.20.1060.20">
    <property type="match status" value="1"/>
</dbReference>
<dbReference type="InterPro" id="IPR015424">
    <property type="entry name" value="PyrdxlP-dep_Trfase"/>
</dbReference>
<dbReference type="SUPFAM" id="SSF75553">
    <property type="entry name" value="Smc hinge domain"/>
    <property type="match status" value="1"/>
</dbReference>
<feature type="non-terminal residue" evidence="6">
    <location>
        <position position="748"/>
    </location>
</feature>
<dbReference type="InterPro" id="IPR015422">
    <property type="entry name" value="PyrdxlP-dep_Trfase_small"/>
</dbReference>
<sequence length="748" mass="85791">ATQKLSLLKSDNKNKIITYFSPMNLDDDEFNDLCKGFETWNLNEGKENSMEIDEKVKLDENHKLWAEEMILKDKLDKEYLLIISLASFTKEAVLLAYSKDSEPLGEGRIAVIQSISGTGALRIWRYYDKSTNSLDFNDFIEDIQNSPKHSIFLLYACAYNPIGVDPMPQQWNQISKIIKSFAKNIGLYAEYVGYFLIISDNPKEKAAIDSQLKILIRPMYLNTAINGARIASYVLSKVKTIADQIITIHDKLKMHLVQDFESKHNWNHTTDQINMFYYTGLKPEQNLNSISQKSEIKEILLINLGKRSKEPYLVACTSVGDIIIYKPINIFPAAMYLILSKITITSRIEYISCDTIYSDIHDKPVSKRSTQQEPKLIHSSQGCENLDACNVGVHFEEILDTHDPDDYEVVSQSQLIISRQAFCNNASKYFINGQQSNYTEVTKANEKLELLDEERSEKLNRVNIVEWINKDRLGNLGVIDDKYDVAISTACPALNDIVVDSVEVGKTCVEYLRKNDLGRVTFILLNKLPTVDMRSIQTPENVPRLFDLVKPKDDKFIPAFYNMLQDTLLAENLQQAKRIAFGKTRWRVVTLNGELIEKSGTMSGNDQALKASDITPEKIAKLEREHNHLEVQCREFDEKVSSLESQLQEKKDKLPKLELELSKLEICADFCVKSITDNETRIVELRQKENLNIERMGQLRTQNDHLTQELDRLKRQPSKINEEIKILQDKILEIGGDKLRAQKSKIEH</sequence>
<keyword evidence="1" id="KW-0547">Nucleotide-binding</keyword>
<dbReference type="Gene3D" id="3.30.70.1620">
    <property type="match status" value="1"/>
</dbReference>
<dbReference type="Gene3D" id="3.90.1150.10">
    <property type="entry name" value="Aspartate Aminotransferase, domain 1"/>
    <property type="match status" value="1"/>
</dbReference>
<dbReference type="Gene3D" id="3.40.640.10">
    <property type="entry name" value="Type I PLP-dependent aspartate aminotransferase-like (Major domain)"/>
    <property type="match status" value="3"/>
</dbReference>
<reference evidence="6" key="1">
    <citation type="submission" date="2022-08" db="EMBL/GenBank/DDBJ databases">
        <authorList>
            <person name="Kallberg Y."/>
            <person name="Tangrot J."/>
            <person name="Rosling A."/>
        </authorList>
    </citation>
    <scope>NUCLEOTIDE SEQUENCE</scope>
    <source>
        <strain evidence="6">Wild A</strain>
    </source>
</reference>
<dbReference type="InterPro" id="IPR036277">
    <property type="entry name" value="SMC_hinge_sf"/>
</dbReference>
<dbReference type="Proteomes" id="UP001153678">
    <property type="component" value="Unassembled WGS sequence"/>
</dbReference>
<evidence type="ECO:0000313" key="7">
    <source>
        <dbReference type="Proteomes" id="UP001153678"/>
    </source>
</evidence>
<name>A0A9W4T399_9GLOM</name>
<dbReference type="GO" id="GO:0005524">
    <property type="term" value="F:ATP binding"/>
    <property type="evidence" value="ECO:0007669"/>
    <property type="project" value="UniProtKB-KW"/>
</dbReference>
<dbReference type="GO" id="GO:0007076">
    <property type="term" value="P:mitotic chromosome condensation"/>
    <property type="evidence" value="ECO:0007669"/>
    <property type="project" value="TreeGrafter"/>
</dbReference>
<proteinExistence type="predicted"/>
<dbReference type="AlphaFoldDB" id="A0A9W4T399"/>
<dbReference type="Pfam" id="PF06470">
    <property type="entry name" value="SMC_hinge"/>
    <property type="match status" value="1"/>
</dbReference>
<keyword evidence="3" id="KW-0539">Nucleus</keyword>
<dbReference type="SUPFAM" id="SSF53383">
    <property type="entry name" value="PLP-dependent transferases"/>
    <property type="match status" value="1"/>
</dbReference>
<dbReference type="PANTHER" id="PTHR18937">
    <property type="entry name" value="STRUCTURAL MAINTENANCE OF CHROMOSOMES SMC FAMILY MEMBER"/>
    <property type="match status" value="1"/>
</dbReference>
<evidence type="ECO:0000313" key="6">
    <source>
        <dbReference type="EMBL" id="CAI2188842.1"/>
    </source>
</evidence>
<dbReference type="GO" id="GO:0000796">
    <property type="term" value="C:condensin complex"/>
    <property type="evidence" value="ECO:0007669"/>
    <property type="project" value="TreeGrafter"/>
</dbReference>
<evidence type="ECO:0000259" key="5">
    <source>
        <dbReference type="SMART" id="SM00968"/>
    </source>
</evidence>
<gene>
    <name evidence="6" type="ORF">FWILDA_LOCUS13783</name>
</gene>
<feature type="coiled-coil region" evidence="4">
    <location>
        <begin position="619"/>
        <end position="667"/>
    </location>
</feature>
<dbReference type="GO" id="GO:0030170">
    <property type="term" value="F:pyridoxal phosphate binding"/>
    <property type="evidence" value="ECO:0007669"/>
    <property type="project" value="InterPro"/>
</dbReference>
<accession>A0A9W4T399</accession>
<dbReference type="SMART" id="SM00968">
    <property type="entry name" value="SMC_hinge"/>
    <property type="match status" value="1"/>
</dbReference>
<dbReference type="OrthoDB" id="5575062at2759"/>
<keyword evidence="4" id="KW-0175">Coiled coil</keyword>
<dbReference type="InterPro" id="IPR015421">
    <property type="entry name" value="PyrdxlP-dep_Trfase_major"/>
</dbReference>
<feature type="domain" description="SMC hinge" evidence="5">
    <location>
        <begin position="469"/>
        <end position="580"/>
    </location>
</feature>
<evidence type="ECO:0000256" key="3">
    <source>
        <dbReference type="ARBA" id="ARBA00023242"/>
    </source>
</evidence>
<dbReference type="Pfam" id="PF00155">
    <property type="entry name" value="Aminotran_1_2"/>
    <property type="match status" value="1"/>
</dbReference>
<feature type="non-terminal residue" evidence="6">
    <location>
        <position position="1"/>
    </location>
</feature>
<organism evidence="6 7">
    <name type="scientific">Funneliformis geosporum</name>
    <dbReference type="NCBI Taxonomy" id="1117311"/>
    <lineage>
        <taxon>Eukaryota</taxon>
        <taxon>Fungi</taxon>
        <taxon>Fungi incertae sedis</taxon>
        <taxon>Mucoromycota</taxon>
        <taxon>Glomeromycotina</taxon>
        <taxon>Glomeromycetes</taxon>
        <taxon>Glomerales</taxon>
        <taxon>Glomeraceae</taxon>
        <taxon>Funneliformis</taxon>
    </lineage>
</organism>
<keyword evidence="2" id="KW-0067">ATP-binding</keyword>
<evidence type="ECO:0000256" key="1">
    <source>
        <dbReference type="ARBA" id="ARBA00022741"/>
    </source>
</evidence>
<comment type="caution">
    <text evidence="6">The sequence shown here is derived from an EMBL/GenBank/DDBJ whole genome shotgun (WGS) entry which is preliminary data.</text>
</comment>
<keyword evidence="7" id="KW-1185">Reference proteome</keyword>